<evidence type="ECO:0000313" key="2">
    <source>
        <dbReference type="EMBL" id="MBB5158281.1"/>
    </source>
</evidence>
<proteinExistence type="predicted"/>
<keyword evidence="3" id="KW-1185">Reference proteome</keyword>
<sequence length="435" mass="47273">MSDDVADRHADTPEPTTGSAELAPPPRRGSREERREDTLRALAAGEDARCAYCGEALPPLPPRGGRPTPYCPADPQRYGQWGAKTITCAMLDEHREIWVRTYGPDQPMTHLDVHTLDQRLTALSAVLDPVRHEVAALQSHTTGELATALEARDTAETARRQAVEAARAAEAAREEAIADAESARAEADTARAEKATAAEQASQAAAERDQANAERDQAQQEAEAARTDRQHALDRVSAAHERITELQSELASERAAALERLDQLRREEDQTRQTLRTTLTQECEQRLRDQSEEIAQQLRDTHTTADQRIAELTGQLTASTRSYAASLAPLHDELSALRGDLAAQTTAATAAHRQLGGLRDALAETLAATTGNDEIRERLLAILDHSTAQKTSPEGPERGRTPQAEPVGLQRNQPKTSGDARAQPCEPYASPYSAG</sequence>
<feature type="region of interest" description="Disordered" evidence="1">
    <location>
        <begin position="173"/>
        <end position="239"/>
    </location>
</feature>
<dbReference type="Proteomes" id="UP000584374">
    <property type="component" value="Unassembled WGS sequence"/>
</dbReference>
<protein>
    <submittedName>
        <fullName evidence="2">Uncharacterized coiled-coil DUF342 family protein</fullName>
    </submittedName>
</protein>
<name>A0A840QE83_9PSEU</name>
<feature type="compositionally biased region" description="Basic and acidic residues" evidence="1">
    <location>
        <begin position="1"/>
        <end position="12"/>
    </location>
</feature>
<dbReference type="EMBL" id="JACHIW010000002">
    <property type="protein sequence ID" value="MBB5158281.1"/>
    <property type="molecule type" value="Genomic_DNA"/>
</dbReference>
<feature type="compositionally biased region" description="Basic and acidic residues" evidence="1">
    <location>
        <begin position="206"/>
        <end position="239"/>
    </location>
</feature>
<feature type="region of interest" description="Disordered" evidence="1">
    <location>
        <begin position="1"/>
        <end position="37"/>
    </location>
</feature>
<reference evidence="2 3" key="1">
    <citation type="submission" date="2020-08" db="EMBL/GenBank/DDBJ databases">
        <title>Sequencing the genomes of 1000 actinobacteria strains.</title>
        <authorList>
            <person name="Klenk H.-P."/>
        </authorList>
    </citation>
    <scope>NUCLEOTIDE SEQUENCE [LARGE SCALE GENOMIC DNA]</scope>
    <source>
        <strain evidence="2 3">DSM 45584</strain>
    </source>
</reference>
<evidence type="ECO:0000313" key="3">
    <source>
        <dbReference type="Proteomes" id="UP000584374"/>
    </source>
</evidence>
<organism evidence="2 3">
    <name type="scientific">Saccharopolyspora phatthalungensis</name>
    <dbReference type="NCBI Taxonomy" id="664693"/>
    <lineage>
        <taxon>Bacteria</taxon>
        <taxon>Bacillati</taxon>
        <taxon>Actinomycetota</taxon>
        <taxon>Actinomycetes</taxon>
        <taxon>Pseudonocardiales</taxon>
        <taxon>Pseudonocardiaceae</taxon>
        <taxon>Saccharopolyspora</taxon>
    </lineage>
</organism>
<accession>A0A840QE83</accession>
<dbReference type="RefSeq" id="WP_184729975.1">
    <property type="nucleotide sequence ID" value="NZ_JACHIW010000002.1"/>
</dbReference>
<comment type="caution">
    <text evidence="2">The sequence shown here is derived from an EMBL/GenBank/DDBJ whole genome shotgun (WGS) entry which is preliminary data.</text>
</comment>
<gene>
    <name evidence="2" type="ORF">BJ970_005880</name>
</gene>
<feature type="region of interest" description="Disordered" evidence="1">
    <location>
        <begin position="386"/>
        <end position="435"/>
    </location>
</feature>
<feature type="compositionally biased region" description="Basic and acidic residues" evidence="1">
    <location>
        <begin position="173"/>
        <end position="196"/>
    </location>
</feature>
<dbReference type="AlphaFoldDB" id="A0A840QE83"/>
<evidence type="ECO:0000256" key="1">
    <source>
        <dbReference type="SAM" id="MobiDB-lite"/>
    </source>
</evidence>